<reference evidence="2 3" key="1">
    <citation type="submission" date="2024-04" db="EMBL/GenBank/DDBJ databases">
        <authorList>
            <consortium name="Genoscope - CEA"/>
            <person name="William W."/>
        </authorList>
    </citation>
    <scope>NUCLEOTIDE SEQUENCE [LARGE SCALE GENOMIC DNA]</scope>
</reference>
<keyword evidence="3" id="KW-1185">Reference proteome</keyword>
<dbReference type="Gene3D" id="1.20.1250.20">
    <property type="entry name" value="MFS general substrate transporter like domains"/>
    <property type="match status" value="1"/>
</dbReference>
<feature type="transmembrane region" description="Helical" evidence="1">
    <location>
        <begin position="53"/>
        <end position="74"/>
    </location>
</feature>
<feature type="transmembrane region" description="Helical" evidence="1">
    <location>
        <begin position="117"/>
        <end position="136"/>
    </location>
</feature>
<feature type="transmembrane region" description="Helical" evidence="1">
    <location>
        <begin position="6"/>
        <end position="21"/>
    </location>
</feature>
<dbReference type="SUPFAM" id="SSF103473">
    <property type="entry name" value="MFS general substrate transporter"/>
    <property type="match status" value="1"/>
</dbReference>
<dbReference type="PANTHER" id="PTHR11360:SF251">
    <property type="entry name" value="MAJOR FACILITATOR SUPERFAMILY (MFS) PROFILE DOMAIN-CONTAINING PROTEIN"/>
    <property type="match status" value="1"/>
</dbReference>
<keyword evidence="1" id="KW-0472">Membrane</keyword>
<dbReference type="AlphaFoldDB" id="A0AAV2IKT3"/>
<dbReference type="Proteomes" id="UP001497497">
    <property type="component" value="Unassembled WGS sequence"/>
</dbReference>
<dbReference type="GO" id="GO:0022857">
    <property type="term" value="F:transmembrane transporter activity"/>
    <property type="evidence" value="ECO:0007669"/>
    <property type="project" value="InterPro"/>
</dbReference>
<organism evidence="2 3">
    <name type="scientific">Lymnaea stagnalis</name>
    <name type="common">Great pond snail</name>
    <name type="synonym">Helix stagnalis</name>
    <dbReference type="NCBI Taxonomy" id="6523"/>
    <lineage>
        <taxon>Eukaryota</taxon>
        <taxon>Metazoa</taxon>
        <taxon>Spiralia</taxon>
        <taxon>Lophotrochozoa</taxon>
        <taxon>Mollusca</taxon>
        <taxon>Gastropoda</taxon>
        <taxon>Heterobranchia</taxon>
        <taxon>Euthyneura</taxon>
        <taxon>Panpulmonata</taxon>
        <taxon>Hygrophila</taxon>
        <taxon>Lymnaeoidea</taxon>
        <taxon>Lymnaeidae</taxon>
        <taxon>Lymnaea</taxon>
    </lineage>
</organism>
<accession>A0AAV2IKT3</accession>
<dbReference type="EMBL" id="CAXITT010000938">
    <property type="protein sequence ID" value="CAL1547285.1"/>
    <property type="molecule type" value="Genomic_DNA"/>
</dbReference>
<dbReference type="InterPro" id="IPR011701">
    <property type="entry name" value="MFS"/>
</dbReference>
<keyword evidence="1" id="KW-1133">Transmembrane helix</keyword>
<protein>
    <recommendedName>
        <fullName evidence="4">Monocarboxylate transporter</fullName>
    </recommendedName>
</protein>
<dbReference type="InterPro" id="IPR036259">
    <property type="entry name" value="MFS_trans_sf"/>
</dbReference>
<keyword evidence="1" id="KW-0812">Transmembrane</keyword>
<feature type="transmembrane region" description="Helical" evidence="1">
    <location>
        <begin position="86"/>
        <end position="105"/>
    </location>
</feature>
<dbReference type="InterPro" id="IPR050327">
    <property type="entry name" value="Proton-linked_MCT"/>
</dbReference>
<evidence type="ECO:0008006" key="4">
    <source>
        <dbReference type="Google" id="ProtNLM"/>
    </source>
</evidence>
<evidence type="ECO:0000313" key="2">
    <source>
        <dbReference type="EMBL" id="CAL1547285.1"/>
    </source>
</evidence>
<feature type="transmembrane region" description="Helical" evidence="1">
    <location>
        <begin position="182"/>
        <end position="201"/>
    </location>
</feature>
<name>A0AAV2IKT3_LYMST</name>
<dbReference type="PANTHER" id="PTHR11360">
    <property type="entry name" value="MONOCARBOXYLATE TRANSPORTER"/>
    <property type="match status" value="1"/>
</dbReference>
<comment type="caution">
    <text evidence="2">The sequence shown here is derived from an EMBL/GenBank/DDBJ whole genome shotgun (WGS) entry which is preliminary data.</text>
</comment>
<evidence type="ECO:0000313" key="3">
    <source>
        <dbReference type="Proteomes" id="UP001497497"/>
    </source>
</evidence>
<feature type="non-terminal residue" evidence="2">
    <location>
        <position position="202"/>
    </location>
</feature>
<dbReference type="Pfam" id="PF07690">
    <property type="entry name" value="MFS_1"/>
    <property type="match status" value="1"/>
</dbReference>
<gene>
    <name evidence="2" type="ORF">GSLYS_00020610001</name>
</gene>
<proteinExistence type="predicted"/>
<evidence type="ECO:0000256" key="1">
    <source>
        <dbReference type="SAM" id="Phobius"/>
    </source>
</evidence>
<feature type="transmembrane region" description="Helical" evidence="1">
    <location>
        <begin position="28"/>
        <end position="47"/>
    </location>
</feature>
<sequence>WLGSLGIAISLFISPIVTIICRRKSPRLFAVIGGLICSLGCLFLAFSDQQEQLYTSHCVVMSLGSGFTIVTANIMVGRYFRRKRELAEMILIAGSGVGAAVMSTLLKELIRAIDWMHGLQCVAGLLVLTIVAGAMYRSANLYHPRRKVILHLKSQKKNRRDREAEKPPYLDFSALRMRSLRALIVISAVIGIGIHVPFILLV</sequence>
<feature type="non-terminal residue" evidence="2">
    <location>
        <position position="1"/>
    </location>
</feature>